<dbReference type="EMBL" id="FAXA01000271">
    <property type="protein sequence ID" value="CUV02547.1"/>
    <property type="molecule type" value="Genomic_DNA"/>
</dbReference>
<keyword evidence="1" id="KW-0560">Oxidoreductase</keyword>
<evidence type="ECO:0000313" key="3">
    <source>
        <dbReference type="EMBL" id="CUV02547.1"/>
    </source>
</evidence>
<dbReference type="InterPro" id="IPR019920">
    <property type="entry name" value="F420-binding_dom_put"/>
</dbReference>
<dbReference type="InterPro" id="IPR052019">
    <property type="entry name" value="F420H2_bilvrd_red/Heme_oxyg"/>
</dbReference>
<evidence type="ECO:0000256" key="1">
    <source>
        <dbReference type="ARBA" id="ARBA00023002"/>
    </source>
</evidence>
<dbReference type="Pfam" id="PF01243">
    <property type="entry name" value="PNPOx_N"/>
    <property type="match status" value="1"/>
</dbReference>
<reference evidence="3" key="1">
    <citation type="submission" date="2015-10" db="EMBL/GenBank/DDBJ databases">
        <authorList>
            <person name="Gilbert D.G."/>
        </authorList>
    </citation>
    <scope>NUCLEOTIDE SEQUENCE</scope>
</reference>
<dbReference type="InterPro" id="IPR011576">
    <property type="entry name" value="Pyridox_Oxase_N"/>
</dbReference>
<evidence type="ECO:0000259" key="2">
    <source>
        <dbReference type="Pfam" id="PF01243"/>
    </source>
</evidence>
<dbReference type="SUPFAM" id="SSF50475">
    <property type="entry name" value="FMN-binding split barrel"/>
    <property type="match status" value="1"/>
</dbReference>
<dbReference type="GO" id="GO:0016627">
    <property type="term" value="F:oxidoreductase activity, acting on the CH-CH group of donors"/>
    <property type="evidence" value="ECO:0007669"/>
    <property type="project" value="TreeGrafter"/>
</dbReference>
<dbReference type="InterPro" id="IPR012349">
    <property type="entry name" value="Split_barrel_FMN-bd"/>
</dbReference>
<protein>
    <recommendedName>
        <fullName evidence="2">Pyridoxamine 5'-phosphate oxidase N-terminal domain-containing protein</fullName>
    </recommendedName>
</protein>
<name>A0A161K7X6_9ZZZZ</name>
<dbReference type="Gene3D" id="2.30.110.10">
    <property type="entry name" value="Electron Transport, Fmn-binding Protein, Chain A"/>
    <property type="match status" value="1"/>
</dbReference>
<dbReference type="GO" id="GO:0005829">
    <property type="term" value="C:cytosol"/>
    <property type="evidence" value="ECO:0007669"/>
    <property type="project" value="TreeGrafter"/>
</dbReference>
<dbReference type="AlphaFoldDB" id="A0A161K7X6"/>
<organism evidence="3">
    <name type="scientific">hydrothermal vent metagenome</name>
    <dbReference type="NCBI Taxonomy" id="652676"/>
    <lineage>
        <taxon>unclassified sequences</taxon>
        <taxon>metagenomes</taxon>
        <taxon>ecological metagenomes</taxon>
    </lineage>
</organism>
<dbReference type="PANTHER" id="PTHR35176:SF6">
    <property type="entry name" value="HEME OXYGENASE HI_0854-RELATED"/>
    <property type="match status" value="1"/>
</dbReference>
<accession>A0A161K7X6</accession>
<feature type="domain" description="Pyridoxamine 5'-phosphate oxidase N-terminal" evidence="2">
    <location>
        <begin position="3"/>
        <end position="129"/>
    </location>
</feature>
<dbReference type="PANTHER" id="PTHR35176">
    <property type="entry name" value="HEME OXYGENASE HI_0854-RELATED"/>
    <property type="match status" value="1"/>
</dbReference>
<dbReference type="GO" id="GO:0070967">
    <property type="term" value="F:coenzyme F420 binding"/>
    <property type="evidence" value="ECO:0007669"/>
    <property type="project" value="TreeGrafter"/>
</dbReference>
<gene>
    <name evidence="3" type="ORF">MGWOODY_Clf316</name>
</gene>
<proteinExistence type="predicted"/>
<sequence length="131" mass="15381">MDKQEIDQFLAGIKMAVMATINKDGSPHLSPNWYYYDGDKLMFVTTKERLKFFNLRRDDRMSVCVYEPPLASDYVVFQGRATVDDGDIWDDARKVIQRYVEADQVDGYVERWKTQPRVLVKITPDKVYTRS</sequence>
<dbReference type="NCBIfam" id="TIGR03618">
    <property type="entry name" value="Rv1155_F420"/>
    <property type="match status" value="1"/>
</dbReference>